<evidence type="ECO:0000256" key="2">
    <source>
        <dbReference type="ARBA" id="ARBA00007935"/>
    </source>
</evidence>
<evidence type="ECO:0000313" key="10">
    <source>
        <dbReference type="Proteomes" id="UP000323257"/>
    </source>
</evidence>
<dbReference type="InterPro" id="IPR037294">
    <property type="entry name" value="ABC_BtuC-like"/>
</dbReference>
<dbReference type="PROSITE" id="PS51257">
    <property type="entry name" value="PROKAR_LIPOPROTEIN"/>
    <property type="match status" value="1"/>
</dbReference>
<dbReference type="Proteomes" id="UP000323257">
    <property type="component" value="Unassembled WGS sequence"/>
</dbReference>
<comment type="subcellular location">
    <subcellularLocation>
        <location evidence="1">Cell membrane</location>
        <topology evidence="1">Multi-pass membrane protein</topology>
    </subcellularLocation>
</comment>
<protein>
    <submittedName>
        <fullName evidence="9">Iron complex transport system permease protein</fullName>
    </submittedName>
</protein>
<proteinExistence type="inferred from homology"/>
<evidence type="ECO:0000256" key="5">
    <source>
        <dbReference type="ARBA" id="ARBA00022692"/>
    </source>
</evidence>
<dbReference type="GO" id="GO:0005886">
    <property type="term" value="C:plasma membrane"/>
    <property type="evidence" value="ECO:0007669"/>
    <property type="project" value="UniProtKB-SubCell"/>
</dbReference>
<dbReference type="CDD" id="cd06550">
    <property type="entry name" value="TM_ABC_iron-siderophores_like"/>
    <property type="match status" value="1"/>
</dbReference>
<dbReference type="SUPFAM" id="SSF81345">
    <property type="entry name" value="ABC transporter involved in vitamin B12 uptake, BtuC"/>
    <property type="match status" value="1"/>
</dbReference>
<keyword evidence="4" id="KW-1003">Cell membrane</keyword>
<evidence type="ECO:0000313" key="9">
    <source>
        <dbReference type="EMBL" id="TYP70610.1"/>
    </source>
</evidence>
<dbReference type="Pfam" id="PF01032">
    <property type="entry name" value="FecCD"/>
    <property type="match status" value="1"/>
</dbReference>
<dbReference type="PANTHER" id="PTHR30472:SF65">
    <property type="entry name" value="SIDEROPHORE TRANSPORT SYSTEM PERMEASE PROTEIN YFIZ-RELATED"/>
    <property type="match status" value="1"/>
</dbReference>
<keyword evidence="3" id="KW-0813">Transport</keyword>
<dbReference type="EMBL" id="VNHS01000011">
    <property type="protein sequence ID" value="TYP70610.1"/>
    <property type="molecule type" value="Genomic_DNA"/>
</dbReference>
<reference evidence="9 10" key="1">
    <citation type="submission" date="2019-07" db="EMBL/GenBank/DDBJ databases">
        <title>Genomic Encyclopedia of Type Strains, Phase III (KMG-III): the genomes of soil and plant-associated and newly described type strains.</title>
        <authorList>
            <person name="Whitman W."/>
        </authorList>
    </citation>
    <scope>NUCLEOTIDE SEQUENCE [LARGE SCALE GENOMIC DNA]</scope>
    <source>
        <strain evidence="9 10">BL24</strain>
    </source>
</reference>
<name>A0A5S5BWT9_9BACL</name>
<dbReference type="InterPro" id="IPR000522">
    <property type="entry name" value="ABC_transptr_permease_BtuC"/>
</dbReference>
<dbReference type="GO" id="GO:0033214">
    <property type="term" value="P:siderophore-iron import into cell"/>
    <property type="evidence" value="ECO:0007669"/>
    <property type="project" value="TreeGrafter"/>
</dbReference>
<evidence type="ECO:0000256" key="6">
    <source>
        <dbReference type="ARBA" id="ARBA00022989"/>
    </source>
</evidence>
<feature type="transmembrane region" description="Helical" evidence="8">
    <location>
        <begin position="147"/>
        <end position="167"/>
    </location>
</feature>
<evidence type="ECO:0000256" key="8">
    <source>
        <dbReference type="SAM" id="Phobius"/>
    </source>
</evidence>
<keyword evidence="7 8" id="KW-0472">Membrane</keyword>
<feature type="transmembrane region" description="Helical" evidence="8">
    <location>
        <begin position="238"/>
        <end position="265"/>
    </location>
</feature>
<dbReference type="Gene3D" id="1.10.3470.10">
    <property type="entry name" value="ABC transporter involved in vitamin B12 uptake, BtuC"/>
    <property type="match status" value="1"/>
</dbReference>
<feature type="transmembrane region" description="Helical" evidence="8">
    <location>
        <begin position="116"/>
        <end position="135"/>
    </location>
</feature>
<feature type="transmembrane region" description="Helical" evidence="8">
    <location>
        <begin position="277"/>
        <end position="295"/>
    </location>
</feature>
<dbReference type="FunFam" id="1.10.3470.10:FF:000001">
    <property type="entry name" value="Vitamin B12 ABC transporter permease BtuC"/>
    <property type="match status" value="1"/>
</dbReference>
<evidence type="ECO:0000256" key="3">
    <source>
        <dbReference type="ARBA" id="ARBA00022448"/>
    </source>
</evidence>
<gene>
    <name evidence="9" type="ORF">BCM02_111116</name>
</gene>
<dbReference type="GO" id="GO:0022857">
    <property type="term" value="F:transmembrane transporter activity"/>
    <property type="evidence" value="ECO:0007669"/>
    <property type="project" value="InterPro"/>
</dbReference>
<keyword evidence="10" id="KW-1185">Reference proteome</keyword>
<keyword evidence="5 8" id="KW-0812">Transmembrane</keyword>
<dbReference type="RefSeq" id="WP_425466207.1">
    <property type="nucleotide sequence ID" value="NZ_VNHS01000011.1"/>
</dbReference>
<feature type="transmembrane region" description="Helical" evidence="8">
    <location>
        <begin position="91"/>
        <end position="110"/>
    </location>
</feature>
<comment type="similarity">
    <text evidence="2">Belongs to the binding-protein-dependent transport system permease family. FecCD subfamily.</text>
</comment>
<feature type="transmembrane region" description="Helical" evidence="8">
    <location>
        <begin position="7"/>
        <end position="28"/>
    </location>
</feature>
<sequence length="329" mass="33893">MNVIKAVGLIGSTIILACAVIASIALGVTDIPLGTVWDSFIHNNGGTEHLIIRTARVPRALIAASVGASLAVAGAVMQVMTRNPIASPSTLGVNSGAAFFVILASGWLGVSGLQATTWVALIGATVSGGIVFFLGSIGRDGMTPVKITLAGAAMAAFFASLTQGLMLSDGRMFDQVLVWLVGSVAGRELPQLQAVWPYMGAGMAIALLLGRHLNALAMGEDVARGLGQRIAHIKLSSAAAVILLAGASVAVAGPIAFVGIIIPHIVRYLVGTDHRWILPYSAVLGAILLVAADLGSRYIAMPKEVPVGVMTAIIGVPFFVYIARKGRRT</sequence>
<evidence type="ECO:0000256" key="1">
    <source>
        <dbReference type="ARBA" id="ARBA00004651"/>
    </source>
</evidence>
<organism evidence="9 10">
    <name type="scientific">Paenibacillus methanolicus</name>
    <dbReference type="NCBI Taxonomy" id="582686"/>
    <lineage>
        <taxon>Bacteria</taxon>
        <taxon>Bacillati</taxon>
        <taxon>Bacillota</taxon>
        <taxon>Bacilli</taxon>
        <taxon>Bacillales</taxon>
        <taxon>Paenibacillaceae</taxon>
        <taxon>Paenibacillus</taxon>
    </lineage>
</organism>
<evidence type="ECO:0000256" key="7">
    <source>
        <dbReference type="ARBA" id="ARBA00023136"/>
    </source>
</evidence>
<feature type="transmembrane region" description="Helical" evidence="8">
    <location>
        <begin position="60"/>
        <end position="79"/>
    </location>
</feature>
<comment type="caution">
    <text evidence="9">The sequence shown here is derived from an EMBL/GenBank/DDBJ whole genome shotgun (WGS) entry which is preliminary data.</text>
</comment>
<dbReference type="AlphaFoldDB" id="A0A5S5BWT9"/>
<dbReference type="PANTHER" id="PTHR30472">
    <property type="entry name" value="FERRIC ENTEROBACTIN TRANSPORT SYSTEM PERMEASE PROTEIN"/>
    <property type="match status" value="1"/>
</dbReference>
<accession>A0A5S5BWT9</accession>
<evidence type="ECO:0000256" key="4">
    <source>
        <dbReference type="ARBA" id="ARBA00022475"/>
    </source>
</evidence>
<feature type="transmembrane region" description="Helical" evidence="8">
    <location>
        <begin position="307"/>
        <end position="323"/>
    </location>
</feature>
<keyword evidence="6 8" id="KW-1133">Transmembrane helix</keyword>